<sequence>MKEPPRAQSCPASPAGHATRHVIRAGPNIAYRAELDELAQEVPVALEFNGISHATLLATPADLEDLAYGFSFTEGIIRKTSDIYDMDIVETEQGLIIQVTIASACLNELKLRRRSLAGRTGCGLCGIESLDEVRRVLPPVVSLVGGHDPAAIVKAADQLRALQPLHLLTGATHGAGWATNTGEVLFVREDVGRHNALDKLIGHMLRHSLDAADGITVISSRASFEMVQKAAAARMPVLVAVSAPTTYAVAMADELNLLLAGFARGSLFTVYSHPEYLGNKGDHP</sequence>
<dbReference type="HAMAP" id="MF_00187">
    <property type="entry name" value="FdhD"/>
    <property type="match status" value="1"/>
</dbReference>
<dbReference type="Pfam" id="PF02634">
    <property type="entry name" value="FdhD-NarQ"/>
    <property type="match status" value="1"/>
</dbReference>
<comment type="caution">
    <text evidence="4">The sequence shown here is derived from an EMBL/GenBank/DDBJ whole genome shotgun (WGS) entry which is preliminary data.</text>
</comment>
<reference evidence="4 5" key="1">
    <citation type="submission" date="2017-10" db="EMBL/GenBank/DDBJ databases">
        <title>Two draft genome sequences of Pusillimonas sp. strains isolated from a nitrate- and radionuclide-contaminated groundwater in Russia.</title>
        <authorList>
            <person name="Grouzdev D.S."/>
            <person name="Tourova T.P."/>
            <person name="Goeva M.A."/>
            <person name="Babich T.L."/>
            <person name="Sokolova D.S."/>
            <person name="Abdullin R."/>
            <person name="Poltaraus A.B."/>
            <person name="Toshchakov S.V."/>
            <person name="Nazina T.N."/>
        </authorList>
    </citation>
    <scope>NUCLEOTIDE SEQUENCE [LARGE SCALE GENOMIC DNA]</scope>
    <source>
        <strain evidence="4 5">JR1/69-2-13</strain>
    </source>
</reference>
<name>A0A2N4UCP4_9BURK</name>
<dbReference type="GO" id="GO:0005737">
    <property type="term" value="C:cytoplasm"/>
    <property type="evidence" value="ECO:0007669"/>
    <property type="project" value="UniProtKB-SubCell"/>
</dbReference>
<dbReference type="InterPro" id="IPR003786">
    <property type="entry name" value="FdhD"/>
</dbReference>
<dbReference type="OrthoDB" id="3197277at2"/>
<comment type="similarity">
    <text evidence="3">Belongs to the FdhD family.</text>
</comment>
<dbReference type="AlphaFoldDB" id="A0A2N4UCP4"/>
<comment type="subcellular location">
    <subcellularLocation>
        <location evidence="3">Cytoplasm</location>
    </subcellularLocation>
</comment>
<dbReference type="InterPro" id="IPR016193">
    <property type="entry name" value="Cytidine_deaminase-like"/>
</dbReference>
<evidence type="ECO:0000313" key="5">
    <source>
        <dbReference type="Proteomes" id="UP000234328"/>
    </source>
</evidence>
<dbReference type="GO" id="GO:0006777">
    <property type="term" value="P:Mo-molybdopterin cofactor biosynthetic process"/>
    <property type="evidence" value="ECO:0007669"/>
    <property type="project" value="UniProtKB-UniRule"/>
</dbReference>
<dbReference type="SUPFAM" id="SSF53927">
    <property type="entry name" value="Cytidine deaminase-like"/>
    <property type="match status" value="1"/>
</dbReference>
<dbReference type="GO" id="GO:0097163">
    <property type="term" value="F:sulfur carrier activity"/>
    <property type="evidence" value="ECO:0007669"/>
    <property type="project" value="UniProtKB-UniRule"/>
</dbReference>
<protein>
    <recommendedName>
        <fullName evidence="3">Sulfur carrier protein FdhD</fullName>
    </recommendedName>
</protein>
<accession>A0A2N4UCP4</accession>
<evidence type="ECO:0000256" key="3">
    <source>
        <dbReference type="HAMAP-Rule" id="MF_00187"/>
    </source>
</evidence>
<dbReference type="Gene3D" id="3.40.140.10">
    <property type="entry name" value="Cytidine Deaminase, domain 2"/>
    <property type="match status" value="1"/>
</dbReference>
<dbReference type="Proteomes" id="UP000234328">
    <property type="component" value="Unassembled WGS sequence"/>
</dbReference>
<keyword evidence="5" id="KW-1185">Reference proteome</keyword>
<dbReference type="Gene3D" id="3.10.20.10">
    <property type="match status" value="1"/>
</dbReference>
<evidence type="ECO:0000256" key="2">
    <source>
        <dbReference type="ARBA" id="ARBA00023150"/>
    </source>
</evidence>
<dbReference type="PIRSF" id="PIRSF015626">
    <property type="entry name" value="FdhD"/>
    <property type="match status" value="1"/>
</dbReference>
<dbReference type="EMBL" id="PDNV01000011">
    <property type="protein sequence ID" value="PLC52782.1"/>
    <property type="molecule type" value="Genomic_DNA"/>
</dbReference>
<organism evidence="4 5">
    <name type="scientific">Pollutimonas nitritireducens</name>
    <dbReference type="NCBI Taxonomy" id="2045209"/>
    <lineage>
        <taxon>Bacteria</taxon>
        <taxon>Pseudomonadati</taxon>
        <taxon>Pseudomonadota</taxon>
        <taxon>Betaproteobacteria</taxon>
        <taxon>Burkholderiales</taxon>
        <taxon>Alcaligenaceae</taxon>
        <taxon>Pollutimonas</taxon>
    </lineage>
</organism>
<keyword evidence="4" id="KW-0808">Transferase</keyword>
<comment type="caution">
    <text evidence="3">Lacks conserved residue(s) required for the propagation of feature annotation.</text>
</comment>
<keyword evidence="1 3" id="KW-0963">Cytoplasm</keyword>
<dbReference type="GO" id="GO:0016783">
    <property type="term" value="F:sulfurtransferase activity"/>
    <property type="evidence" value="ECO:0007669"/>
    <property type="project" value="InterPro"/>
</dbReference>
<proteinExistence type="inferred from homology"/>
<keyword evidence="2 3" id="KW-0501">Molybdenum cofactor biosynthesis</keyword>
<evidence type="ECO:0000313" key="4">
    <source>
        <dbReference type="EMBL" id="PLC52782.1"/>
    </source>
</evidence>
<dbReference type="PANTHER" id="PTHR30592">
    <property type="entry name" value="FORMATE DEHYDROGENASE"/>
    <property type="match status" value="1"/>
</dbReference>
<dbReference type="NCBIfam" id="TIGR00129">
    <property type="entry name" value="fdhD_narQ"/>
    <property type="match status" value="1"/>
</dbReference>
<feature type="active site" description="Cysteine persulfide intermediate" evidence="3">
    <location>
        <position position="122"/>
    </location>
</feature>
<evidence type="ECO:0000256" key="1">
    <source>
        <dbReference type="ARBA" id="ARBA00022490"/>
    </source>
</evidence>
<gene>
    <name evidence="3" type="primary">fdhD</name>
    <name evidence="4" type="ORF">CR155_16425</name>
</gene>
<dbReference type="PANTHER" id="PTHR30592:SF1">
    <property type="entry name" value="SULFUR CARRIER PROTEIN FDHD"/>
    <property type="match status" value="1"/>
</dbReference>
<comment type="function">
    <text evidence="3">Required for formate dehydrogenase (FDH) activity. Acts as a sulfur carrier protein that transfers sulfur from IscS to the molybdenum cofactor prior to its insertion into FDH.</text>
</comment>